<organism evidence="1 2">
    <name type="scientific">Peronospora matthiolae</name>
    <dbReference type="NCBI Taxonomy" id="2874970"/>
    <lineage>
        <taxon>Eukaryota</taxon>
        <taxon>Sar</taxon>
        <taxon>Stramenopiles</taxon>
        <taxon>Oomycota</taxon>
        <taxon>Peronosporomycetes</taxon>
        <taxon>Peronosporales</taxon>
        <taxon>Peronosporaceae</taxon>
        <taxon>Peronospora</taxon>
    </lineage>
</organism>
<dbReference type="EMBL" id="CAKLBY020000024">
    <property type="protein sequence ID" value="CAK7902311.1"/>
    <property type="molecule type" value="Genomic_DNA"/>
</dbReference>
<proteinExistence type="predicted"/>
<reference evidence="1" key="1">
    <citation type="submission" date="2024-01" db="EMBL/GenBank/DDBJ databases">
        <authorList>
            <person name="Webb A."/>
        </authorList>
    </citation>
    <scope>NUCLEOTIDE SEQUENCE</scope>
    <source>
        <strain evidence="1">Pm1</strain>
    </source>
</reference>
<sequence length="126" mass="13883">MQFLILVPGFVDDHGCKKVVFPAAFHSSKALLRFSVADIDVEPARKARRQDTSVQLADGLLQADRPPVRWVEPIALLLQQAHHANLPALRHTLGLPVARKRCMQSGQKLGREQFKDVVADTVNAGA</sequence>
<evidence type="ECO:0000313" key="2">
    <source>
        <dbReference type="Proteomes" id="UP001162060"/>
    </source>
</evidence>
<name>A0AAV1T537_9STRA</name>
<protein>
    <submittedName>
        <fullName evidence="1">Uncharacterized protein</fullName>
    </submittedName>
</protein>
<gene>
    <name evidence="1" type="ORF">PM001_LOCUS2485</name>
</gene>
<comment type="caution">
    <text evidence="1">The sequence shown here is derived from an EMBL/GenBank/DDBJ whole genome shotgun (WGS) entry which is preliminary data.</text>
</comment>
<dbReference type="Proteomes" id="UP001162060">
    <property type="component" value="Unassembled WGS sequence"/>
</dbReference>
<accession>A0AAV1T537</accession>
<evidence type="ECO:0000313" key="1">
    <source>
        <dbReference type="EMBL" id="CAK7902311.1"/>
    </source>
</evidence>
<dbReference type="AlphaFoldDB" id="A0AAV1T537"/>